<name>A2C8Y0_PROM3</name>
<dbReference type="KEGG" id="pmf:P9303_11911"/>
<gene>
    <name evidence="1" type="ordered locus">P9303_11911</name>
</gene>
<dbReference type="Proteomes" id="UP000002274">
    <property type="component" value="Chromosome"/>
</dbReference>
<evidence type="ECO:0000313" key="1">
    <source>
        <dbReference type="EMBL" id="ABM77940.1"/>
    </source>
</evidence>
<dbReference type="HOGENOM" id="CLU_3275046_0_0_3"/>
<proteinExistence type="predicted"/>
<protein>
    <submittedName>
        <fullName evidence="1">Uncharacterized protein</fullName>
    </submittedName>
</protein>
<reference evidence="1 2" key="1">
    <citation type="journal article" date="2007" name="PLoS Genet.">
        <title>Patterns and implications of gene gain and loss in the evolution of Prochlorococcus.</title>
        <authorList>
            <person name="Kettler G.C."/>
            <person name="Martiny A.C."/>
            <person name="Huang K."/>
            <person name="Zucker J."/>
            <person name="Coleman M.L."/>
            <person name="Rodrigue S."/>
            <person name="Chen F."/>
            <person name="Lapidus A."/>
            <person name="Ferriera S."/>
            <person name="Johnson J."/>
            <person name="Steglich C."/>
            <person name="Church G.M."/>
            <person name="Richardson P."/>
            <person name="Chisholm S.W."/>
        </authorList>
    </citation>
    <scope>NUCLEOTIDE SEQUENCE [LARGE SCALE GENOMIC DNA]</scope>
    <source>
        <strain evidence="1 2">MIT 9303</strain>
    </source>
</reference>
<organism evidence="1 2">
    <name type="scientific">Prochlorococcus marinus (strain MIT 9303)</name>
    <dbReference type="NCBI Taxonomy" id="59922"/>
    <lineage>
        <taxon>Bacteria</taxon>
        <taxon>Bacillati</taxon>
        <taxon>Cyanobacteriota</taxon>
        <taxon>Cyanophyceae</taxon>
        <taxon>Synechococcales</taxon>
        <taxon>Prochlorococcaceae</taxon>
        <taxon>Prochlorococcus</taxon>
    </lineage>
</organism>
<evidence type="ECO:0000313" key="2">
    <source>
        <dbReference type="Proteomes" id="UP000002274"/>
    </source>
</evidence>
<dbReference type="AlphaFoldDB" id="A2C8Y0"/>
<accession>A2C8Y0</accession>
<dbReference type="EMBL" id="CP000554">
    <property type="protein sequence ID" value="ABM77940.1"/>
    <property type="molecule type" value="Genomic_DNA"/>
</dbReference>
<sequence length="41" mass="4926">MIKGRPMRGELALLKTRSMDPDVDDTRERWKRLKKVGWRAK</sequence>
<dbReference type="STRING" id="59922.P9303_11911"/>